<sequence>DGAGDGAGQPDAGHSHHGPLQCHDAVVAQGIEDGDVAVHSNDPQEGERGHDGAADEHINYVVHVADNAGVDHQQAVLHQQHEECLHQVADTHQHVGDGQAADEVVRGRVQVPVLQDGGHHQQVLYQAHQPQREEELVGDVEPLAPGTASPGRGVALVALTGVPGLAQQAQGGKCRH</sequence>
<evidence type="ECO:0000313" key="2">
    <source>
        <dbReference type="EMBL" id="KGL97511.1"/>
    </source>
</evidence>
<proteinExistence type="predicted"/>
<evidence type="ECO:0000313" key="3">
    <source>
        <dbReference type="Proteomes" id="UP000053858"/>
    </source>
</evidence>
<reference evidence="3" key="1">
    <citation type="journal article" date="2014" name="Science">
        <title>Comparative genomics reveals insights into avian genome evolution and adaptation.</title>
        <authorList>
            <consortium name="Avian Genome Consortium"/>
            <person name="Zhang G."/>
            <person name="Li C."/>
            <person name="Li Q."/>
            <person name="Li B."/>
            <person name="Larkin D.M."/>
            <person name="Lee C."/>
            <person name="Storz J.F."/>
            <person name="Antunes A."/>
            <person name="Greenwold M.J."/>
            <person name="Meredith R.W."/>
            <person name="Odeen A."/>
            <person name="Cui J."/>
            <person name="Zhou Q."/>
            <person name="Xu L."/>
            <person name="Pan H."/>
            <person name="Wang Z."/>
            <person name="Jin L."/>
            <person name="Zhang P."/>
            <person name="Hu H."/>
            <person name="Yang W."/>
            <person name="Hu J."/>
            <person name="Xiao J."/>
            <person name="Yang Z."/>
            <person name="Liu Y."/>
            <person name="Xie Q."/>
            <person name="Yu H."/>
            <person name="Lian J."/>
            <person name="Wen P."/>
            <person name="Zhang F."/>
            <person name="Li H."/>
            <person name="Zeng Y."/>
            <person name="Xiong Z."/>
            <person name="Liu S."/>
            <person name="Zhou L."/>
            <person name="Huang Z."/>
            <person name="An N."/>
            <person name="Wang J."/>
            <person name="Zheng Q."/>
            <person name="Xiong Y."/>
            <person name="Wang G."/>
            <person name="Wang B."/>
            <person name="Wang J."/>
            <person name="Fan Y."/>
            <person name="da Fonseca R.R."/>
            <person name="Alfaro-Nunez A."/>
            <person name="Schubert M."/>
            <person name="Orlando L."/>
            <person name="Mourier T."/>
            <person name="Howard J.T."/>
            <person name="Ganapathy G."/>
            <person name="Pfenning A."/>
            <person name="Whitney O."/>
            <person name="Rivas M.V."/>
            <person name="Hara E."/>
            <person name="Smith J."/>
            <person name="Farre M."/>
            <person name="Narayan J."/>
            <person name="Slavov G."/>
            <person name="Romanov M.N."/>
            <person name="Borges R."/>
            <person name="Machado J.P."/>
            <person name="Khan I."/>
            <person name="Springer M.S."/>
            <person name="Gatesy J."/>
            <person name="Hoffmann F.G."/>
            <person name="Opazo J.C."/>
            <person name="Hastad O."/>
            <person name="Sawyer R.H."/>
            <person name="Kim H."/>
            <person name="Kim K.W."/>
            <person name="Kim H.J."/>
            <person name="Cho S."/>
            <person name="Li N."/>
            <person name="Huang Y."/>
            <person name="Bruford M.W."/>
            <person name="Zhan X."/>
            <person name="Dixon A."/>
            <person name="Bertelsen M.F."/>
            <person name="Derryberry E."/>
            <person name="Warren W."/>
            <person name="Wilson R.K."/>
            <person name="Li S."/>
            <person name="Ray D.A."/>
            <person name="Green R.E."/>
            <person name="O'Brien S.J."/>
            <person name="Griffin D."/>
            <person name="Johnson W.E."/>
            <person name="Haussler D."/>
            <person name="Ryder O.A."/>
            <person name="Willerslev E."/>
            <person name="Graves G.R."/>
            <person name="Alstrom P."/>
            <person name="Fjeldsa J."/>
            <person name="Mindell D.P."/>
            <person name="Edwards S.V."/>
            <person name="Braun E.L."/>
            <person name="Rahbek C."/>
            <person name="Burt D.W."/>
            <person name="Houde P."/>
            <person name="Zhang Y."/>
            <person name="Yang H."/>
            <person name="Wang J."/>
            <person name="Jarvis E.D."/>
            <person name="Gilbert M.T."/>
            <person name="Wang J."/>
        </authorList>
    </citation>
    <scope>NUCLEOTIDE SEQUENCE [LARGE SCALE GENOMIC DNA]</scope>
</reference>
<name>A0A0A0AU90_CHAVO</name>
<dbReference type="Proteomes" id="UP000053858">
    <property type="component" value="Unassembled WGS sequence"/>
</dbReference>
<feature type="non-terminal residue" evidence="2">
    <location>
        <position position="176"/>
    </location>
</feature>
<keyword evidence="3" id="KW-1185">Reference proteome</keyword>
<protein>
    <submittedName>
        <fullName evidence="2">Uncharacterized protein</fullName>
    </submittedName>
</protein>
<evidence type="ECO:0000256" key="1">
    <source>
        <dbReference type="SAM" id="MobiDB-lite"/>
    </source>
</evidence>
<feature type="non-terminal residue" evidence="2">
    <location>
        <position position="1"/>
    </location>
</feature>
<dbReference type="EMBL" id="KL872981">
    <property type="protein sequence ID" value="KGL97511.1"/>
    <property type="molecule type" value="Genomic_DNA"/>
</dbReference>
<organism evidence="2 3">
    <name type="scientific">Charadrius vociferus</name>
    <name type="common">Killdeer</name>
    <name type="synonym">Aegialitis vocifera</name>
    <dbReference type="NCBI Taxonomy" id="50402"/>
    <lineage>
        <taxon>Eukaryota</taxon>
        <taxon>Metazoa</taxon>
        <taxon>Chordata</taxon>
        <taxon>Craniata</taxon>
        <taxon>Vertebrata</taxon>
        <taxon>Euteleostomi</taxon>
        <taxon>Archelosauria</taxon>
        <taxon>Archosauria</taxon>
        <taxon>Dinosauria</taxon>
        <taxon>Saurischia</taxon>
        <taxon>Theropoda</taxon>
        <taxon>Coelurosauria</taxon>
        <taxon>Aves</taxon>
        <taxon>Neognathae</taxon>
        <taxon>Neoaves</taxon>
        <taxon>Charadriiformes</taxon>
        <taxon>Charadriidae</taxon>
        <taxon>Charadrius</taxon>
    </lineage>
</organism>
<dbReference type="AlphaFoldDB" id="A0A0A0AU90"/>
<feature type="region of interest" description="Disordered" evidence="1">
    <location>
        <begin position="1"/>
        <end position="22"/>
    </location>
</feature>
<accession>A0A0A0AU90</accession>
<gene>
    <name evidence="2" type="ORF">N301_08952</name>
</gene>